<dbReference type="GO" id="GO:0006231">
    <property type="term" value="P:dTMP biosynthetic process"/>
    <property type="evidence" value="ECO:0007669"/>
    <property type="project" value="InterPro"/>
</dbReference>
<dbReference type="PANTHER" id="PTHR11548">
    <property type="entry name" value="THYMIDYLATE SYNTHASE 1"/>
    <property type="match status" value="1"/>
</dbReference>
<comment type="caution">
    <text evidence="5">The sequence shown here is derived from an EMBL/GenBank/DDBJ whole genome shotgun (WGS) entry which is preliminary data.</text>
</comment>
<dbReference type="InterPro" id="IPR023451">
    <property type="entry name" value="Thymidate_synth/dCMP_Mease_dom"/>
</dbReference>
<dbReference type="InterPro" id="IPR000398">
    <property type="entry name" value="Thymidylate_synthase"/>
</dbReference>
<dbReference type="GO" id="GO:0005829">
    <property type="term" value="C:cytosol"/>
    <property type="evidence" value="ECO:0007669"/>
    <property type="project" value="TreeGrafter"/>
</dbReference>
<evidence type="ECO:0000256" key="2">
    <source>
        <dbReference type="ARBA" id="ARBA00022603"/>
    </source>
</evidence>
<reference evidence="5" key="1">
    <citation type="journal article" date="2015" name="Nature">
        <title>Complex archaea that bridge the gap between prokaryotes and eukaryotes.</title>
        <authorList>
            <person name="Spang A."/>
            <person name="Saw J.H."/>
            <person name="Jorgensen S.L."/>
            <person name="Zaremba-Niedzwiedzka K."/>
            <person name="Martijn J."/>
            <person name="Lind A.E."/>
            <person name="van Eijk R."/>
            <person name="Schleper C."/>
            <person name="Guy L."/>
            <person name="Ettema T.J."/>
        </authorList>
    </citation>
    <scope>NUCLEOTIDE SEQUENCE</scope>
</reference>
<dbReference type="EMBL" id="LAZR01027333">
    <property type="protein sequence ID" value="KKL66042.1"/>
    <property type="molecule type" value="Genomic_DNA"/>
</dbReference>
<protein>
    <recommendedName>
        <fullName evidence="1">thymidylate synthase</fullName>
        <ecNumber evidence="1">2.1.1.45</ecNumber>
    </recommendedName>
</protein>
<dbReference type="EC" id="2.1.1.45" evidence="1"/>
<dbReference type="PRINTS" id="PR00108">
    <property type="entry name" value="THYMDSNTHASE"/>
</dbReference>
<dbReference type="Pfam" id="PF00303">
    <property type="entry name" value="Thymidylat_synt"/>
    <property type="match status" value="1"/>
</dbReference>
<evidence type="ECO:0000256" key="1">
    <source>
        <dbReference type="ARBA" id="ARBA00011947"/>
    </source>
</evidence>
<gene>
    <name evidence="5" type="ORF">LCGC14_2148960</name>
</gene>
<evidence type="ECO:0000259" key="4">
    <source>
        <dbReference type="Pfam" id="PF00303"/>
    </source>
</evidence>
<dbReference type="Gene3D" id="3.30.572.10">
    <property type="entry name" value="Thymidylate synthase/dCMP hydroxymethylase domain"/>
    <property type="match status" value="1"/>
</dbReference>
<evidence type="ECO:0000313" key="5">
    <source>
        <dbReference type="EMBL" id="KKL66042.1"/>
    </source>
</evidence>
<keyword evidence="2" id="KW-0489">Methyltransferase</keyword>
<feature type="non-terminal residue" evidence="5">
    <location>
        <position position="149"/>
    </location>
</feature>
<keyword evidence="3" id="KW-0808">Transferase</keyword>
<feature type="domain" description="Thymidylate synthase/dCMP hydroxymethylase" evidence="4">
    <location>
        <begin position="7"/>
        <end position="149"/>
    </location>
</feature>
<dbReference type="PANTHER" id="PTHR11548:SF1">
    <property type="entry name" value="THYMIDYLATE SYNTHASE 1"/>
    <property type="match status" value="1"/>
</dbReference>
<dbReference type="GO" id="GO:0004799">
    <property type="term" value="F:thymidylate synthase activity"/>
    <property type="evidence" value="ECO:0007669"/>
    <property type="project" value="UniProtKB-EC"/>
</dbReference>
<dbReference type="SUPFAM" id="SSF55831">
    <property type="entry name" value="Thymidylate synthase/dCMP hydroxymethylase"/>
    <property type="match status" value="1"/>
</dbReference>
<dbReference type="InterPro" id="IPR045097">
    <property type="entry name" value="Thymidate_synth/dCMP_Mease"/>
</dbReference>
<dbReference type="CDD" id="cd00351">
    <property type="entry name" value="TS_Pyrimidine_HMase"/>
    <property type="match status" value="1"/>
</dbReference>
<proteinExistence type="predicted"/>
<dbReference type="GO" id="GO:0032259">
    <property type="term" value="P:methylation"/>
    <property type="evidence" value="ECO:0007669"/>
    <property type="project" value="UniProtKB-KW"/>
</dbReference>
<evidence type="ECO:0000256" key="3">
    <source>
        <dbReference type="ARBA" id="ARBA00022679"/>
    </source>
</evidence>
<dbReference type="InterPro" id="IPR036926">
    <property type="entry name" value="Thymidate_synth/dCMP_Mease_sf"/>
</dbReference>
<sequence>MNPADTEYLKLLSRILTEGFDMPDRTGTGRRSLFGEQLKFEEIGKQFPILTTKRIWFKGVMEELFWFLRGETNTTSLQDAGVHIWDAWAAEDGDVGPVYGYQWRRWPNVERDANGWRVSKPIDQLAQVIEQIKANPWSRRMVISAWNVA</sequence>
<dbReference type="AlphaFoldDB" id="A0A0F9GSD1"/>
<name>A0A0F9GSD1_9ZZZZ</name>
<accession>A0A0F9GSD1</accession>
<organism evidence="5">
    <name type="scientific">marine sediment metagenome</name>
    <dbReference type="NCBI Taxonomy" id="412755"/>
    <lineage>
        <taxon>unclassified sequences</taxon>
        <taxon>metagenomes</taxon>
        <taxon>ecological metagenomes</taxon>
    </lineage>
</organism>